<dbReference type="SUPFAM" id="SSF53474">
    <property type="entry name" value="alpha/beta-Hydrolases"/>
    <property type="match status" value="1"/>
</dbReference>
<evidence type="ECO:0000256" key="2">
    <source>
        <dbReference type="ARBA" id="ARBA00022801"/>
    </source>
</evidence>
<sequence length="272" mass="30826">MRDSFKRPFSIAGTKEWSIFGENQSEYRIYVYIPDTPAPEAGYPVLYLLDGNAVFGSAVEGVRMDHYTYASYEPAVIVGIGYPTDKPFDFKRRFWDYTIHATNDESPDGMELPEVGGASQFLRFIEDKVKPEIARTVPVNPVKQAIFGHSLGGFFVLHTLFNHPECFQTYMAGSPSIWWKNRYLMKKVEDFCNGQIQLGGQKALYMAVGSEELPYMAEDAEAMHKCLSSPNSPLLKVDFKLFEGEGHLSILQPMLAKALDYFLRKKDDLVSL</sequence>
<dbReference type="InterPro" id="IPR000801">
    <property type="entry name" value="Esterase-like"/>
</dbReference>
<comment type="similarity">
    <text evidence="1">Belongs to the esterase D family.</text>
</comment>
<organism evidence="3 4">
    <name type="scientific">Paenibacillus oryzae</name>
    <dbReference type="NCBI Taxonomy" id="1844972"/>
    <lineage>
        <taxon>Bacteria</taxon>
        <taxon>Bacillati</taxon>
        <taxon>Bacillota</taxon>
        <taxon>Bacilli</taxon>
        <taxon>Bacillales</taxon>
        <taxon>Paenibacillaceae</taxon>
        <taxon>Paenibacillus</taxon>
    </lineage>
</organism>
<keyword evidence="4" id="KW-1185">Reference proteome</keyword>
<accession>A0A1A5YPU7</accession>
<dbReference type="Gene3D" id="3.40.50.1820">
    <property type="entry name" value="alpha/beta hydrolase"/>
    <property type="match status" value="1"/>
</dbReference>
<evidence type="ECO:0000313" key="4">
    <source>
        <dbReference type="Proteomes" id="UP000092024"/>
    </source>
</evidence>
<proteinExistence type="inferred from homology"/>
<evidence type="ECO:0000313" key="3">
    <source>
        <dbReference type="EMBL" id="OBR67651.1"/>
    </source>
</evidence>
<evidence type="ECO:0008006" key="5">
    <source>
        <dbReference type="Google" id="ProtNLM"/>
    </source>
</evidence>
<dbReference type="Pfam" id="PF00756">
    <property type="entry name" value="Esterase"/>
    <property type="match status" value="1"/>
</dbReference>
<dbReference type="AlphaFoldDB" id="A0A1A5YPU7"/>
<dbReference type="STRING" id="1844972.A7K91_22505"/>
<gene>
    <name evidence="3" type="ORF">A7K91_22505</name>
</gene>
<comment type="caution">
    <text evidence="3">The sequence shown here is derived from an EMBL/GenBank/DDBJ whole genome shotgun (WGS) entry which is preliminary data.</text>
</comment>
<dbReference type="InterPro" id="IPR052558">
    <property type="entry name" value="Siderophore_Hydrolase_D"/>
</dbReference>
<reference evidence="3 4" key="1">
    <citation type="submission" date="2016-05" db="EMBL/GenBank/DDBJ databases">
        <title>Paenibacillus oryzae. sp. nov., isolated from the rice root.</title>
        <authorList>
            <person name="Zhang J."/>
            <person name="Zhang X."/>
        </authorList>
    </citation>
    <scope>NUCLEOTIDE SEQUENCE [LARGE SCALE GENOMIC DNA]</scope>
    <source>
        <strain evidence="3 4">1DrF-4</strain>
    </source>
</reference>
<dbReference type="InterPro" id="IPR029058">
    <property type="entry name" value="AB_hydrolase_fold"/>
</dbReference>
<dbReference type="Proteomes" id="UP000092024">
    <property type="component" value="Unassembled WGS sequence"/>
</dbReference>
<dbReference type="PANTHER" id="PTHR40841:SF2">
    <property type="entry name" value="SIDEROPHORE-DEGRADING ESTERASE (EUROFUNG)"/>
    <property type="match status" value="1"/>
</dbReference>
<dbReference type="GO" id="GO:0016788">
    <property type="term" value="F:hydrolase activity, acting on ester bonds"/>
    <property type="evidence" value="ECO:0007669"/>
    <property type="project" value="TreeGrafter"/>
</dbReference>
<dbReference type="PANTHER" id="PTHR40841">
    <property type="entry name" value="SIDEROPHORE TRIACETYLFUSARININE C ESTERASE"/>
    <property type="match status" value="1"/>
</dbReference>
<dbReference type="OrthoDB" id="9784036at2"/>
<dbReference type="EMBL" id="LYPA01000032">
    <property type="protein sequence ID" value="OBR67651.1"/>
    <property type="molecule type" value="Genomic_DNA"/>
</dbReference>
<evidence type="ECO:0000256" key="1">
    <source>
        <dbReference type="ARBA" id="ARBA00005622"/>
    </source>
</evidence>
<name>A0A1A5YPU7_9BACL</name>
<dbReference type="RefSeq" id="WP_068680533.1">
    <property type="nucleotide sequence ID" value="NZ_LYPA01000032.1"/>
</dbReference>
<keyword evidence="2" id="KW-0378">Hydrolase</keyword>
<protein>
    <recommendedName>
        <fullName evidence="5">Enterobactin esterase</fullName>
    </recommendedName>
</protein>